<keyword evidence="1" id="KW-0812">Transmembrane</keyword>
<accession>A0ABQ2QJM5</accession>
<dbReference type="EMBL" id="BMQW01000003">
    <property type="protein sequence ID" value="GGP82004.1"/>
    <property type="molecule type" value="Genomic_DNA"/>
</dbReference>
<evidence type="ECO:0008006" key="4">
    <source>
        <dbReference type="Google" id="ProtNLM"/>
    </source>
</evidence>
<keyword evidence="1" id="KW-0472">Membrane</keyword>
<dbReference type="RefSeq" id="WP_188954673.1">
    <property type="nucleotide sequence ID" value="NZ_BMQW01000003.1"/>
</dbReference>
<organism evidence="2 3">
    <name type="scientific">Shewanella ulleungensis</name>
    <dbReference type="NCBI Taxonomy" id="2282699"/>
    <lineage>
        <taxon>Bacteria</taxon>
        <taxon>Pseudomonadati</taxon>
        <taxon>Pseudomonadota</taxon>
        <taxon>Gammaproteobacteria</taxon>
        <taxon>Alteromonadales</taxon>
        <taxon>Shewanellaceae</taxon>
        <taxon>Shewanella</taxon>
    </lineage>
</organism>
<feature type="transmembrane region" description="Helical" evidence="1">
    <location>
        <begin position="40"/>
        <end position="60"/>
    </location>
</feature>
<evidence type="ECO:0000256" key="1">
    <source>
        <dbReference type="SAM" id="Phobius"/>
    </source>
</evidence>
<keyword evidence="1" id="KW-1133">Transmembrane helix</keyword>
<protein>
    <recommendedName>
        <fullName evidence="4">DUF4381 domain-containing protein</fullName>
    </recommendedName>
</protein>
<evidence type="ECO:0000313" key="3">
    <source>
        <dbReference type="Proteomes" id="UP000654004"/>
    </source>
</evidence>
<comment type="caution">
    <text evidence="2">The sequence shown here is derived from an EMBL/GenBank/DDBJ whole genome shotgun (WGS) entry which is preliminary data.</text>
</comment>
<name>A0ABQ2QJM5_9GAMM</name>
<sequence length="180" mass="20281">MTTSNSPMPPITTDASTSPLAQLQDIKLPDQISAMPIAPGYWMIAAFIIAIAIWLGYQLYKKYQYHAPRRMALAMLNQYDINDDGFAAQVNSLLKRIAMTYLPRENLAKLNGQPWFDWLDTRLPSKQQQIIGRLLTKRHQASGLTLDEKQQLALLAKAWLSNKQAFSDASLTHHNSVQGV</sequence>
<keyword evidence="3" id="KW-1185">Reference proteome</keyword>
<dbReference type="Proteomes" id="UP000654004">
    <property type="component" value="Unassembled WGS sequence"/>
</dbReference>
<reference evidence="3" key="1">
    <citation type="journal article" date="2019" name="Int. J. Syst. Evol. Microbiol.">
        <title>The Global Catalogue of Microorganisms (GCM) 10K type strain sequencing project: providing services to taxonomists for standard genome sequencing and annotation.</title>
        <authorList>
            <consortium name="The Broad Institute Genomics Platform"/>
            <consortium name="The Broad Institute Genome Sequencing Center for Infectious Disease"/>
            <person name="Wu L."/>
            <person name="Ma J."/>
        </authorList>
    </citation>
    <scope>NUCLEOTIDE SEQUENCE [LARGE SCALE GENOMIC DNA]</scope>
    <source>
        <strain evidence="3">JCM 32305</strain>
    </source>
</reference>
<proteinExistence type="predicted"/>
<dbReference type="Pfam" id="PF14316">
    <property type="entry name" value="DUF4381"/>
    <property type="match status" value="1"/>
</dbReference>
<gene>
    <name evidence="2" type="ORF">GCM10009410_13750</name>
</gene>
<dbReference type="InterPro" id="IPR025489">
    <property type="entry name" value="DUF4381"/>
</dbReference>
<evidence type="ECO:0000313" key="2">
    <source>
        <dbReference type="EMBL" id="GGP82004.1"/>
    </source>
</evidence>